<comment type="caution">
    <text evidence="1">The sequence shown here is derived from an EMBL/GenBank/DDBJ whole genome shotgun (WGS) entry which is preliminary data.</text>
</comment>
<dbReference type="Proteomes" id="UP000724584">
    <property type="component" value="Unassembled WGS sequence"/>
</dbReference>
<proteinExistence type="predicted"/>
<evidence type="ECO:0000313" key="1">
    <source>
        <dbReference type="EMBL" id="KAH6622912.1"/>
    </source>
</evidence>
<accession>A0ACB7NZ99</accession>
<protein>
    <submittedName>
        <fullName evidence="1">Uncharacterized protein</fullName>
    </submittedName>
</protein>
<evidence type="ECO:0000313" key="2">
    <source>
        <dbReference type="Proteomes" id="UP000724584"/>
    </source>
</evidence>
<reference evidence="1 2" key="1">
    <citation type="journal article" date="2021" name="Nat. Commun.">
        <title>Genetic determinants of endophytism in the Arabidopsis root mycobiome.</title>
        <authorList>
            <person name="Mesny F."/>
            <person name="Miyauchi S."/>
            <person name="Thiergart T."/>
            <person name="Pickel B."/>
            <person name="Atanasova L."/>
            <person name="Karlsson M."/>
            <person name="Huettel B."/>
            <person name="Barry K.W."/>
            <person name="Haridas S."/>
            <person name="Chen C."/>
            <person name="Bauer D."/>
            <person name="Andreopoulos W."/>
            <person name="Pangilinan J."/>
            <person name="LaButti K."/>
            <person name="Riley R."/>
            <person name="Lipzen A."/>
            <person name="Clum A."/>
            <person name="Drula E."/>
            <person name="Henrissat B."/>
            <person name="Kohler A."/>
            <person name="Grigoriev I.V."/>
            <person name="Martin F.M."/>
            <person name="Hacquard S."/>
        </authorList>
    </citation>
    <scope>NUCLEOTIDE SEQUENCE [LARGE SCALE GENOMIC DNA]</scope>
    <source>
        <strain evidence="1 2">MPI-SDFR-AT-0079</strain>
    </source>
</reference>
<gene>
    <name evidence="1" type="ORF">F5144DRAFT_581888</name>
</gene>
<dbReference type="EMBL" id="JAGIZQ010000006">
    <property type="protein sequence ID" value="KAH6622912.1"/>
    <property type="molecule type" value="Genomic_DNA"/>
</dbReference>
<sequence>MRGWQMSVLVLSVHTRLAFPGYISVSEYVYPVSGFEGCSLIPSNLPHCIEVACFRMLCLALVDTHAYLLIASSNLGHGHCDL</sequence>
<name>A0ACB7NZ99_9PEZI</name>
<organism evidence="1 2">
    <name type="scientific">Chaetomium tenue</name>
    <dbReference type="NCBI Taxonomy" id="1854479"/>
    <lineage>
        <taxon>Eukaryota</taxon>
        <taxon>Fungi</taxon>
        <taxon>Dikarya</taxon>
        <taxon>Ascomycota</taxon>
        <taxon>Pezizomycotina</taxon>
        <taxon>Sordariomycetes</taxon>
        <taxon>Sordariomycetidae</taxon>
        <taxon>Sordariales</taxon>
        <taxon>Chaetomiaceae</taxon>
        <taxon>Chaetomium</taxon>
    </lineage>
</organism>
<keyword evidence="2" id="KW-1185">Reference proteome</keyword>